<comment type="similarity">
    <text evidence="5 8 9">Belongs to the arginase family.</text>
</comment>
<feature type="binding site" evidence="5">
    <location>
        <position position="157"/>
    </location>
    <ligand>
        <name>Mn(2+)</name>
        <dbReference type="ChEBI" id="CHEBI:29035"/>
        <label>2</label>
    </ligand>
</feature>
<dbReference type="PROSITE" id="PS01053">
    <property type="entry name" value="ARGINASE_1"/>
    <property type="match status" value="1"/>
</dbReference>
<comment type="pathway">
    <text evidence="5">Amino-acid degradation; L-histidine degradation into L-glutamate; L-glutamate from N-formimidoyl-L-glutamate (hydrolase route): step 1/1.</text>
</comment>
<dbReference type="PRINTS" id="PR00116">
    <property type="entry name" value="ARGINASE"/>
</dbReference>
<comment type="function">
    <text evidence="5">Catalyzes the conversion of N-formimidoyl-L-glutamate to L-glutamate and formamide.</text>
</comment>
<evidence type="ECO:0000256" key="8">
    <source>
        <dbReference type="PROSITE-ProRule" id="PRU00742"/>
    </source>
</evidence>
<dbReference type="NCBIfam" id="TIGR01227">
    <property type="entry name" value="hutG"/>
    <property type="match status" value="1"/>
</dbReference>
<dbReference type="UniPathway" id="UPA00379">
    <property type="reaction ID" value="UER00552"/>
</dbReference>
<feature type="binding site" evidence="7">
    <location>
        <position position="250"/>
    </location>
    <ligand>
        <name>Mn(2+)</name>
        <dbReference type="ChEBI" id="CHEBI:29035"/>
        <label>1</label>
    </ligand>
</feature>
<comment type="catalytic activity">
    <reaction evidence="5">
        <text>N-formimidoyl-L-glutamate + H2O = formamide + L-glutamate</text>
        <dbReference type="Rhea" id="RHEA:22492"/>
        <dbReference type="ChEBI" id="CHEBI:15377"/>
        <dbReference type="ChEBI" id="CHEBI:16397"/>
        <dbReference type="ChEBI" id="CHEBI:29985"/>
        <dbReference type="ChEBI" id="CHEBI:58928"/>
        <dbReference type="EC" id="3.5.3.8"/>
    </reaction>
</comment>
<organism evidence="10 11">
    <name type="scientific">Rothia amarae</name>
    <dbReference type="NCBI Taxonomy" id="169480"/>
    <lineage>
        <taxon>Bacteria</taxon>
        <taxon>Bacillati</taxon>
        <taxon>Actinomycetota</taxon>
        <taxon>Actinomycetes</taxon>
        <taxon>Micrococcales</taxon>
        <taxon>Micrococcaceae</taxon>
        <taxon>Rothia</taxon>
    </lineage>
</organism>
<dbReference type="GO" id="GO:0033389">
    <property type="term" value="P:putrescine biosynthetic process from arginine, via agmatine"/>
    <property type="evidence" value="ECO:0007669"/>
    <property type="project" value="TreeGrafter"/>
</dbReference>
<dbReference type="InterPro" id="IPR006035">
    <property type="entry name" value="Ureohydrolase"/>
</dbReference>
<feature type="binding site" evidence="5">
    <location>
        <position position="159"/>
    </location>
    <ligand>
        <name>Mn(2+)</name>
        <dbReference type="ChEBI" id="CHEBI:29035"/>
        <label>2</label>
    </ligand>
</feature>
<dbReference type="AlphaFoldDB" id="A0A7H2BHV3"/>
<dbReference type="InterPro" id="IPR005923">
    <property type="entry name" value="HutG"/>
</dbReference>
<dbReference type="HAMAP" id="MF_00737">
    <property type="entry name" value="Formimidoylglutam"/>
    <property type="match status" value="1"/>
</dbReference>
<dbReference type="RefSeq" id="WP_190616762.1">
    <property type="nucleotide sequence ID" value="NZ_CP061538.1"/>
</dbReference>
<dbReference type="EMBL" id="CP061538">
    <property type="protein sequence ID" value="QNV39249.1"/>
    <property type="molecule type" value="Genomic_DNA"/>
</dbReference>
<dbReference type="PANTHER" id="PTHR11358:SF35">
    <property type="entry name" value="FORMIMIDOYLGLUTAMASE"/>
    <property type="match status" value="1"/>
</dbReference>
<dbReference type="GO" id="GO:0050415">
    <property type="term" value="F:formimidoylglutamase activity"/>
    <property type="evidence" value="ECO:0007669"/>
    <property type="project" value="UniProtKB-UniRule"/>
</dbReference>
<keyword evidence="3 5" id="KW-0369">Histidine metabolism</keyword>
<accession>A0A7H2BHV3</accession>
<evidence type="ECO:0000256" key="4">
    <source>
        <dbReference type="ARBA" id="ARBA00023211"/>
    </source>
</evidence>
<dbReference type="GO" id="GO:0019556">
    <property type="term" value="P:L-histidine catabolic process to glutamate and formamide"/>
    <property type="evidence" value="ECO:0007669"/>
    <property type="project" value="UniProtKB-UniRule"/>
</dbReference>
<evidence type="ECO:0000256" key="6">
    <source>
        <dbReference type="NCBIfam" id="TIGR01227"/>
    </source>
</evidence>
<feature type="binding site" evidence="5 7">
    <location>
        <position position="161"/>
    </location>
    <ligand>
        <name>Mn(2+)</name>
        <dbReference type="ChEBI" id="CHEBI:29035"/>
        <label>1</label>
    </ligand>
</feature>
<reference evidence="10 11" key="1">
    <citation type="submission" date="2020-09" db="EMBL/GenBank/DDBJ databases">
        <title>Investigation of environmental microbe.</title>
        <authorList>
            <person name="Ou Y."/>
            <person name="Kang Q."/>
        </authorList>
    </citation>
    <scope>NUCLEOTIDE SEQUENCE [LARGE SCALE GENOMIC DNA]</scope>
    <source>
        <strain evidence="10 11">KJZ-9</strain>
    </source>
</reference>
<protein>
    <recommendedName>
        <fullName evidence="5 6">Formimidoylglutamase</fullName>
        <ecNumber evidence="5 6">3.5.3.8</ecNumber>
    </recommendedName>
    <alternativeName>
        <fullName evidence="5">Formiminoglutamase</fullName>
    </alternativeName>
    <alternativeName>
        <fullName evidence="5">Formiminoglutamate hydrolase</fullName>
    </alternativeName>
</protein>
<dbReference type="KEGG" id="rama:IDM48_07475"/>
<name>A0A7H2BHV3_9MICC</name>
<evidence type="ECO:0000256" key="5">
    <source>
        <dbReference type="HAMAP-Rule" id="MF_00737"/>
    </source>
</evidence>
<evidence type="ECO:0000256" key="2">
    <source>
        <dbReference type="ARBA" id="ARBA00022801"/>
    </source>
</evidence>
<sequence>MIIDRAPEALTGRDDGDGPEHNRWFKQLLTVDDFTPENLKSLDAVLVGFASDEGVRRNKGRQGAQKAPAALRAALANFALTPNQGERKTADVGDVVTAGNELEAAQSRLADTVATIIDAGALAMVFGGGHEVAFGTYSGIAQSSARAQQRVGILNLDAHFDLRSADQPSSGTPFRQALEQEAAAGTELSYAVVGISQPSNTQILFDTADHFDVRYLLDEQSQTENLGDVQRFVQDFIDSVDVLYLTVDLDVLPAAVAPGVSAPAAFGVPLPVILSCVRQAATSGKLIAADIAELNPSFDIDGRTARSAARIAHTVLTQHRKINHD</sequence>
<dbReference type="PANTHER" id="PTHR11358">
    <property type="entry name" value="ARGINASE/AGMATINASE"/>
    <property type="match status" value="1"/>
</dbReference>
<evidence type="ECO:0000256" key="3">
    <source>
        <dbReference type="ARBA" id="ARBA00022808"/>
    </source>
</evidence>
<dbReference type="GO" id="GO:0008783">
    <property type="term" value="F:agmatinase activity"/>
    <property type="evidence" value="ECO:0007669"/>
    <property type="project" value="TreeGrafter"/>
</dbReference>
<dbReference type="PIRSF" id="PIRSF036979">
    <property type="entry name" value="Arginase"/>
    <property type="match status" value="1"/>
</dbReference>
<comment type="cofactor">
    <cofactor evidence="5 7">
        <name>Mn(2+)</name>
        <dbReference type="ChEBI" id="CHEBI:29035"/>
    </cofactor>
    <text evidence="5 7">Binds 2 manganese ions per subunit.</text>
</comment>
<dbReference type="CDD" id="cd09988">
    <property type="entry name" value="Formimidoylglutamase"/>
    <property type="match status" value="1"/>
</dbReference>
<dbReference type="GO" id="GO:0030145">
    <property type="term" value="F:manganese ion binding"/>
    <property type="evidence" value="ECO:0007669"/>
    <property type="project" value="UniProtKB-UniRule"/>
</dbReference>
<feature type="binding site" evidence="5 7">
    <location>
        <position position="248"/>
    </location>
    <ligand>
        <name>Mn(2+)</name>
        <dbReference type="ChEBI" id="CHEBI:29035"/>
        <label>1</label>
    </ligand>
</feature>
<keyword evidence="11" id="KW-1185">Reference proteome</keyword>
<dbReference type="InterPro" id="IPR020855">
    <property type="entry name" value="Ureohydrolase_Mn_BS"/>
</dbReference>
<feature type="binding site" evidence="5 7">
    <location>
        <position position="130"/>
    </location>
    <ligand>
        <name>Mn(2+)</name>
        <dbReference type="ChEBI" id="CHEBI:29035"/>
        <label>1</label>
    </ligand>
</feature>
<feature type="binding site" evidence="7">
    <location>
        <position position="159"/>
    </location>
    <ligand>
        <name>Mn(2+)</name>
        <dbReference type="ChEBI" id="CHEBI:29035"/>
        <label>1</label>
    </ligand>
</feature>
<dbReference type="Proteomes" id="UP000516421">
    <property type="component" value="Chromosome"/>
</dbReference>
<dbReference type="Gene3D" id="3.40.800.10">
    <property type="entry name" value="Ureohydrolase domain"/>
    <property type="match status" value="1"/>
</dbReference>
<evidence type="ECO:0000313" key="11">
    <source>
        <dbReference type="Proteomes" id="UP000516421"/>
    </source>
</evidence>
<feature type="binding site" evidence="5">
    <location>
        <position position="250"/>
    </location>
    <ligand>
        <name>Mn(2+)</name>
        <dbReference type="ChEBI" id="CHEBI:29035"/>
        <label>2</label>
    </ligand>
</feature>
<dbReference type="EC" id="3.5.3.8" evidence="5 6"/>
<keyword evidence="1 5" id="KW-0479">Metal-binding</keyword>
<evidence type="ECO:0000256" key="7">
    <source>
        <dbReference type="PIRSR" id="PIRSR036979-1"/>
    </source>
</evidence>
<proteinExistence type="inferred from homology"/>
<dbReference type="SUPFAM" id="SSF52768">
    <property type="entry name" value="Arginase/deacetylase"/>
    <property type="match status" value="1"/>
</dbReference>
<feature type="binding site" evidence="5 7">
    <location>
        <position position="157"/>
    </location>
    <ligand>
        <name>Mn(2+)</name>
        <dbReference type="ChEBI" id="CHEBI:29035"/>
        <label>1</label>
    </ligand>
</feature>
<dbReference type="PROSITE" id="PS51409">
    <property type="entry name" value="ARGINASE_2"/>
    <property type="match status" value="1"/>
</dbReference>
<keyword evidence="4 5" id="KW-0464">Manganese</keyword>
<evidence type="ECO:0000313" key="10">
    <source>
        <dbReference type="EMBL" id="QNV39249.1"/>
    </source>
</evidence>
<evidence type="ECO:0000256" key="1">
    <source>
        <dbReference type="ARBA" id="ARBA00022723"/>
    </source>
</evidence>
<dbReference type="InterPro" id="IPR023696">
    <property type="entry name" value="Ureohydrolase_dom_sf"/>
</dbReference>
<evidence type="ECO:0000256" key="9">
    <source>
        <dbReference type="RuleBase" id="RU003684"/>
    </source>
</evidence>
<dbReference type="Pfam" id="PF00491">
    <property type="entry name" value="Arginase"/>
    <property type="match status" value="1"/>
</dbReference>
<gene>
    <name evidence="5 10" type="primary">hutG</name>
    <name evidence="10" type="ORF">IDM48_07475</name>
</gene>
<dbReference type="GO" id="GO:0019557">
    <property type="term" value="P:L-histidine catabolic process to glutamate and formate"/>
    <property type="evidence" value="ECO:0007669"/>
    <property type="project" value="UniProtKB-UniPathway"/>
</dbReference>
<keyword evidence="2 5" id="KW-0378">Hydrolase</keyword>
<feature type="binding site" evidence="5">
    <location>
        <position position="248"/>
    </location>
    <ligand>
        <name>Mn(2+)</name>
        <dbReference type="ChEBI" id="CHEBI:29035"/>
        <label>2</label>
    </ligand>
</feature>